<dbReference type="Proteomes" id="UP000694429">
    <property type="component" value="Chromosome 7"/>
</dbReference>
<dbReference type="RefSeq" id="XP_038528301.1">
    <property type="nucleotide sequence ID" value="XM_038672373.1"/>
</dbReference>
<dbReference type="Proteomes" id="UP000694542">
    <property type="component" value="Chromosome 7"/>
</dbReference>
<feature type="coiled-coil region" evidence="1">
    <location>
        <begin position="669"/>
        <end position="696"/>
    </location>
</feature>
<organism evidence="4 7">
    <name type="scientific">Canis lupus familiaris</name>
    <name type="common">Dog</name>
    <name type="synonym">Canis familiaris</name>
    <dbReference type="NCBI Taxonomy" id="9615"/>
    <lineage>
        <taxon>Eukaryota</taxon>
        <taxon>Metazoa</taxon>
        <taxon>Chordata</taxon>
        <taxon>Craniata</taxon>
        <taxon>Vertebrata</taxon>
        <taxon>Euteleostomi</taxon>
        <taxon>Mammalia</taxon>
        <taxon>Eutheria</taxon>
        <taxon>Laurasiatheria</taxon>
        <taxon>Carnivora</taxon>
        <taxon>Caniformia</taxon>
        <taxon>Canidae</taxon>
        <taxon>Canis</taxon>
    </lineage>
</organism>
<dbReference type="GO" id="GO:0036064">
    <property type="term" value="C:ciliary basal body"/>
    <property type="evidence" value="ECO:0007669"/>
    <property type="project" value="Ensembl"/>
</dbReference>
<evidence type="ECO:0000313" key="3">
    <source>
        <dbReference type="Ensembl" id="ENSCAFP00000052000.1"/>
    </source>
</evidence>
<gene>
    <name evidence="4" type="primary">CCDC178</name>
</gene>
<dbReference type="RefSeq" id="XP_022277202.1">
    <property type="nucleotide sequence ID" value="XM_022421494.2"/>
</dbReference>
<dbReference type="InterPro" id="IPR038826">
    <property type="entry name" value="CCDC178"/>
</dbReference>
<dbReference type="RefSeq" id="XP_038399500.1">
    <property type="nucleotide sequence ID" value="XM_038543572.1"/>
</dbReference>
<feature type="region of interest" description="Disordered" evidence="2">
    <location>
        <begin position="449"/>
        <end position="470"/>
    </location>
</feature>
<proteinExistence type="predicted"/>
<dbReference type="GeneID" id="490493"/>
<dbReference type="CTD" id="374864"/>
<dbReference type="RefSeq" id="XP_038528300.1">
    <property type="nucleotide sequence ID" value="XM_038672372.1"/>
</dbReference>
<dbReference type="Ensembl" id="ENSCAFT00000091494.2">
    <property type="protein sequence ID" value="ENSCAFP00000052000.1"/>
    <property type="gene ID" value="ENSCAFG00000017987.6"/>
</dbReference>
<accession>A0A8C0M0P5</accession>
<evidence type="ECO:0000313" key="4">
    <source>
        <dbReference type="Ensembl" id="ENSCAFP00030002953.1"/>
    </source>
</evidence>
<reference evidence="5" key="2">
    <citation type="submission" date="2018-10" db="EMBL/GenBank/DDBJ databases">
        <title>De novo assembly of a Great Dane genome.</title>
        <authorList>
            <person name="Kidd J.M."/>
            <person name="Pendleton A.L."/>
            <person name="Shen F."/>
            <person name="Emery S."/>
        </authorList>
    </citation>
    <scope>NUCLEOTIDE SEQUENCE [LARGE SCALE GENOMIC DNA]</scope>
    <source>
        <strain evidence="5">Great Dane</strain>
    </source>
</reference>
<evidence type="ECO:0000256" key="1">
    <source>
        <dbReference type="SAM" id="Coils"/>
    </source>
</evidence>
<dbReference type="RefSeq" id="XP_022277201.1">
    <property type="nucleotide sequence ID" value="XM_022421493.2"/>
</dbReference>
<dbReference type="PANTHER" id="PTHR35088:SF1">
    <property type="entry name" value="COILED-COIL DOMAIN-CONTAINING PROTEIN 178"/>
    <property type="match status" value="1"/>
</dbReference>
<evidence type="ECO:0000256" key="2">
    <source>
        <dbReference type="SAM" id="MobiDB-lite"/>
    </source>
</evidence>
<reference evidence="4" key="4">
    <citation type="submission" date="2025-05" db="UniProtKB">
        <authorList>
            <consortium name="Ensembl"/>
        </authorList>
    </citation>
    <scope>IDENTIFICATION</scope>
</reference>
<dbReference type="RefSeq" id="XP_022277200.1">
    <property type="nucleotide sequence ID" value="XM_022421492.2"/>
</dbReference>
<dbReference type="Proteomes" id="UP000002254">
    <property type="component" value="Chromosome 7"/>
</dbReference>
<dbReference type="OrthoDB" id="10010556at2759"/>
<dbReference type="RefSeq" id="XP_038528302.1">
    <property type="nucleotide sequence ID" value="XM_038672374.1"/>
</dbReference>
<dbReference type="RefSeq" id="XP_022277199.1">
    <property type="nucleotide sequence ID" value="XM_022421491.2"/>
</dbReference>
<dbReference type="RefSeq" id="XP_038399498.1">
    <property type="nucleotide sequence ID" value="XM_038543570.1"/>
</dbReference>
<dbReference type="RefSeq" id="XP_038399501.1">
    <property type="nucleotide sequence ID" value="XM_038543573.1"/>
</dbReference>
<sequence>MPENKTISCSHIGGDQAKKNNATSQALVLFGAPKEDIEIFHENKMTNTEGVNKGIYFSYPSRRQSCTLVNIPAPCVNKMISHIEDLESKIQEHLKWFETSFEEWSRTSTQDQKQDWSVATPVKEVKPEERDEKCPELKQEMETLLSEAIHLIKSLETDRAEAEEALKQQKSRKKNIHMKIDSWSIWRLEEIPLAVQKEHEAYLRDIIELRWHLEDKAYQLKHFEEQKTKLEEANAKLQADIDYMNKHGPLINSKHNKELETLKEFYTKKFEVMELYKQVHGELEEALGNVENAKLSAEKIRQDMEKDIHGHETSLEAYKREKEKLTALRSHYSTAIENVNVSIEENEEAVTEALKETKTSKDELSALSKTLDDLKKIYDQLAWKRKSYEKEYLDVLNNYYASKTSWDIELSNVTKDFSDISIANAQLIEENRRLGIDIETIAGLINDREPEERKRKSEANEKTPLKERKTDIRKKSELESEIQSLMKLRSKNDEFLKQLYKEAYQLGAVFHLTKFKTEELEEKIAEVRRKFKGREEFLKRLTRGEVANGMMIQKKLYSIQEEQILERRELLEKRATYALALAELETPLLKLEEDAVRIRTTHKEHSDMLNDITERRDYVKRNVERTKKKLRRKGKKTRDAITETGEKRSIIFKEIETTKSKTMIYHAKIVQLNKNLKEKEKEKDIFAQTLESLKNQFVTMRYKKEHAQAVFDHLVSEKKIYEERLYEEEQRYRTLITMRQKTLADIKKIQDDSLEENLRLAQEYQELQTIFLREKDNYFNLYDRQLLLDASIRDKKQVVFHRILLDAYKRTDPFSSLLPPLRERQKPALSAAKKDTQGVAEALQTGGPLQPDEAGQVPDRLSREYSENISCAGGIFKFNPTHLRFLPDFDRWLM</sequence>
<dbReference type="Ensembl" id="ENSCAFT00030003330.1">
    <property type="protein sequence ID" value="ENSCAFP00030002953.1"/>
    <property type="gene ID" value="ENSCAFG00030001818.1"/>
</dbReference>
<evidence type="ECO:0000313" key="6">
    <source>
        <dbReference type="Proteomes" id="UP000002254"/>
    </source>
</evidence>
<evidence type="ECO:0000313" key="5">
    <source>
        <dbReference type="Ensembl" id="ENSCAFP00040018072.1"/>
    </source>
</evidence>
<feature type="coiled-coil region" evidence="1">
    <location>
        <begin position="213"/>
        <end position="240"/>
    </location>
</feature>
<dbReference type="Ensembl" id="ENSCAFT00040020817.1">
    <property type="protein sequence ID" value="ENSCAFP00040018072.1"/>
    <property type="gene ID" value="ENSCAFG00040011218.1"/>
</dbReference>
<dbReference type="RefSeq" id="XP_038399499.1">
    <property type="nucleotide sequence ID" value="XM_038543571.1"/>
</dbReference>
<reference evidence="3 6" key="1">
    <citation type="journal article" date="2005" name="Nature">
        <title>Genome sequence, comparative analysis and haplotype structure of the domestic dog.</title>
        <authorList>
            <consortium name="Broad Sequencing Platform"/>
            <person name="Lindblad-Toh K."/>
            <person name="Wade C.M."/>
            <person name="Mikkelsen T.S."/>
            <person name="Karlsson E.K."/>
            <person name="Jaffe D.B."/>
            <person name="Kamal M."/>
            <person name="Clamp M."/>
            <person name="Chang J.L."/>
            <person name="Kulbokas E.J. III"/>
            <person name="Zody M.C."/>
            <person name="Mauceli E."/>
            <person name="Xie X."/>
            <person name="Breen M."/>
            <person name="Wayne R.K."/>
            <person name="Ostrander E.A."/>
            <person name="Ponting C.P."/>
            <person name="Galibert F."/>
            <person name="Smith D.R."/>
            <person name="DeJong P.J."/>
            <person name="Kirkness E."/>
            <person name="Alvarez P."/>
            <person name="Biagi T."/>
            <person name="Brockman W."/>
            <person name="Butler J."/>
            <person name="Chin C.W."/>
            <person name="Cook A."/>
            <person name="Cuff J."/>
            <person name="Daly M.J."/>
            <person name="DeCaprio D."/>
            <person name="Gnerre S."/>
            <person name="Grabherr M."/>
            <person name="Kellis M."/>
            <person name="Kleber M."/>
            <person name="Bardeleben C."/>
            <person name="Goodstadt L."/>
            <person name="Heger A."/>
            <person name="Hitte C."/>
            <person name="Kim L."/>
            <person name="Koepfli K.P."/>
            <person name="Parker H.G."/>
            <person name="Pollinger J.P."/>
            <person name="Searle S.M."/>
            <person name="Sutter N.B."/>
            <person name="Thomas R."/>
            <person name="Webber C."/>
            <person name="Baldwin J."/>
            <person name="Abebe A."/>
            <person name="Abouelleil A."/>
            <person name="Aftuck L."/>
            <person name="Ait-Zahra M."/>
            <person name="Aldredge T."/>
            <person name="Allen N."/>
            <person name="An P."/>
            <person name="Anderson S."/>
            <person name="Antoine C."/>
            <person name="Arachchi H."/>
            <person name="Aslam A."/>
            <person name="Ayotte L."/>
            <person name="Bachantsang P."/>
            <person name="Barry A."/>
            <person name="Bayul T."/>
            <person name="Benamara M."/>
            <person name="Berlin A."/>
            <person name="Bessette D."/>
            <person name="Blitshteyn B."/>
            <person name="Bloom T."/>
            <person name="Blye J."/>
            <person name="Boguslavskiy L."/>
            <person name="Bonnet C."/>
            <person name="Boukhgalter B."/>
            <person name="Brown A."/>
            <person name="Cahill P."/>
            <person name="Calixte N."/>
            <person name="Camarata J."/>
            <person name="Cheshatsang Y."/>
            <person name="Chu J."/>
            <person name="Citroen M."/>
            <person name="Collymore A."/>
            <person name="Cooke P."/>
            <person name="Dawoe T."/>
            <person name="Daza R."/>
            <person name="Decktor K."/>
            <person name="DeGray S."/>
            <person name="Dhargay N."/>
            <person name="Dooley K."/>
            <person name="Dooley K."/>
            <person name="Dorje P."/>
            <person name="Dorjee K."/>
            <person name="Dorris L."/>
            <person name="Duffey N."/>
            <person name="Dupes A."/>
            <person name="Egbiremolen O."/>
            <person name="Elong R."/>
            <person name="Falk J."/>
            <person name="Farina A."/>
            <person name="Faro S."/>
            <person name="Ferguson D."/>
            <person name="Ferreira P."/>
            <person name="Fisher S."/>
            <person name="FitzGerald M."/>
            <person name="Foley K."/>
            <person name="Foley C."/>
            <person name="Franke A."/>
            <person name="Friedrich D."/>
            <person name="Gage D."/>
            <person name="Garber M."/>
            <person name="Gearin G."/>
            <person name="Giannoukos G."/>
            <person name="Goode T."/>
            <person name="Goyette A."/>
            <person name="Graham J."/>
            <person name="Grandbois E."/>
            <person name="Gyaltsen K."/>
            <person name="Hafez N."/>
            <person name="Hagopian D."/>
            <person name="Hagos B."/>
            <person name="Hall J."/>
            <person name="Healy C."/>
            <person name="Hegarty R."/>
            <person name="Honan T."/>
            <person name="Horn A."/>
            <person name="Houde N."/>
            <person name="Hughes L."/>
            <person name="Hunnicutt L."/>
            <person name="Husby M."/>
            <person name="Jester B."/>
            <person name="Jones C."/>
            <person name="Kamat A."/>
            <person name="Kanga B."/>
            <person name="Kells C."/>
            <person name="Khazanovich D."/>
            <person name="Kieu A.C."/>
            <person name="Kisner P."/>
            <person name="Kumar M."/>
            <person name="Lance K."/>
            <person name="Landers T."/>
            <person name="Lara M."/>
            <person name="Lee W."/>
            <person name="Leger J.P."/>
            <person name="Lennon N."/>
            <person name="Leuper L."/>
            <person name="LeVine S."/>
            <person name="Liu J."/>
            <person name="Liu X."/>
            <person name="Lokyitsang Y."/>
            <person name="Lokyitsang T."/>
            <person name="Lui A."/>
            <person name="Macdonald J."/>
            <person name="Major J."/>
            <person name="Marabella R."/>
            <person name="Maru K."/>
            <person name="Matthews C."/>
            <person name="McDonough S."/>
            <person name="Mehta T."/>
            <person name="Meldrim J."/>
            <person name="Melnikov A."/>
            <person name="Meneus L."/>
            <person name="Mihalev A."/>
            <person name="Mihova T."/>
            <person name="Miller K."/>
            <person name="Mittelman R."/>
            <person name="Mlenga V."/>
            <person name="Mulrain L."/>
            <person name="Munson G."/>
            <person name="Navidi A."/>
            <person name="Naylor J."/>
            <person name="Nguyen T."/>
            <person name="Nguyen N."/>
            <person name="Nguyen C."/>
            <person name="Nguyen T."/>
            <person name="Nicol R."/>
            <person name="Norbu N."/>
            <person name="Norbu C."/>
            <person name="Novod N."/>
            <person name="Nyima T."/>
            <person name="Olandt P."/>
            <person name="O'Neill B."/>
            <person name="O'Neill K."/>
            <person name="Osman S."/>
            <person name="Oyono L."/>
            <person name="Patti C."/>
            <person name="Perrin D."/>
            <person name="Phunkhang P."/>
            <person name="Pierre F."/>
            <person name="Priest M."/>
            <person name="Rachupka A."/>
            <person name="Raghuraman S."/>
            <person name="Rameau R."/>
            <person name="Ray V."/>
            <person name="Raymond C."/>
            <person name="Rege F."/>
            <person name="Rise C."/>
            <person name="Rogers J."/>
            <person name="Rogov P."/>
            <person name="Sahalie J."/>
            <person name="Settipalli S."/>
            <person name="Sharpe T."/>
            <person name="Shea T."/>
            <person name="Sheehan M."/>
            <person name="Sherpa N."/>
            <person name="Shi J."/>
            <person name="Shih D."/>
            <person name="Sloan J."/>
            <person name="Smith C."/>
            <person name="Sparrow T."/>
            <person name="Stalker J."/>
            <person name="Stange-Thomann N."/>
            <person name="Stavropoulos S."/>
            <person name="Stone C."/>
            <person name="Stone S."/>
            <person name="Sykes S."/>
            <person name="Tchuinga P."/>
            <person name="Tenzing P."/>
            <person name="Tesfaye S."/>
            <person name="Thoulutsang D."/>
            <person name="Thoulutsang Y."/>
            <person name="Topham K."/>
            <person name="Topping I."/>
            <person name="Tsamla T."/>
            <person name="Vassiliev H."/>
            <person name="Venkataraman V."/>
            <person name="Vo A."/>
            <person name="Wangchuk T."/>
            <person name="Wangdi T."/>
            <person name="Weiand M."/>
            <person name="Wilkinson J."/>
            <person name="Wilson A."/>
            <person name="Yadav S."/>
            <person name="Yang S."/>
            <person name="Yang X."/>
            <person name="Young G."/>
            <person name="Yu Q."/>
            <person name="Zainoun J."/>
            <person name="Zembek L."/>
            <person name="Zimmer A."/>
            <person name="Lander E.S."/>
        </authorList>
    </citation>
    <scope>NUCLEOTIDE SEQUENCE [LARGE SCALE GENOMIC DNA]</scope>
    <source>
        <strain evidence="3">Boxer</strain>
    </source>
</reference>
<dbReference type="RefSeq" id="XP_038528299.1">
    <property type="nucleotide sequence ID" value="XM_038672371.1"/>
</dbReference>
<dbReference type="AlphaFoldDB" id="A0A8C0M0P5"/>
<feature type="coiled-coil region" evidence="1">
    <location>
        <begin position="283"/>
        <end position="391"/>
    </location>
</feature>
<name>A0A8C0M0P5_CANLF</name>
<keyword evidence="1" id="KW-0175">Coiled coil</keyword>
<protein>
    <submittedName>
        <fullName evidence="4">Coiled-coil domain containing 178</fullName>
    </submittedName>
</protein>
<evidence type="ECO:0000313" key="7">
    <source>
        <dbReference type="Proteomes" id="UP000694429"/>
    </source>
</evidence>
<reference evidence="4" key="3">
    <citation type="submission" date="2019-03" db="EMBL/GenBank/DDBJ databases">
        <authorList>
            <person name="Warren W.C."/>
            <person name="Johnson G.S."/>
        </authorList>
    </citation>
    <scope>NUCLEOTIDE SEQUENCE [LARGE SCALE GENOMIC DNA]</scope>
    <source>
        <strain evidence="4">Basenji</strain>
    </source>
</reference>
<feature type="coiled-coil region" evidence="1">
    <location>
        <begin position="138"/>
        <end position="179"/>
    </location>
</feature>
<dbReference type="PANTHER" id="PTHR35088">
    <property type="entry name" value="COILED-COIL DOMAIN-CONTAINING PROTEIN 178"/>
    <property type="match status" value="1"/>
</dbReference>